<evidence type="ECO:0000313" key="3">
    <source>
        <dbReference type="Proteomes" id="UP000249464"/>
    </source>
</evidence>
<dbReference type="Proteomes" id="UP000249464">
    <property type="component" value="Unassembled WGS sequence"/>
</dbReference>
<gene>
    <name evidence="2" type="primary">BQ5605_C013g07188</name>
    <name evidence="2" type="ORF">BQ5605_C013G07188</name>
</gene>
<keyword evidence="3" id="KW-1185">Reference proteome</keyword>
<organism evidence="2 3">
    <name type="scientific">Microbotryum silenes-dioicae</name>
    <dbReference type="NCBI Taxonomy" id="796604"/>
    <lineage>
        <taxon>Eukaryota</taxon>
        <taxon>Fungi</taxon>
        <taxon>Dikarya</taxon>
        <taxon>Basidiomycota</taxon>
        <taxon>Pucciniomycotina</taxon>
        <taxon>Microbotryomycetes</taxon>
        <taxon>Microbotryales</taxon>
        <taxon>Microbotryaceae</taxon>
        <taxon>Microbotryum</taxon>
    </lineage>
</organism>
<name>A0A2X0NVC3_9BASI</name>
<accession>A0A2X0NVC3</accession>
<evidence type="ECO:0000256" key="1">
    <source>
        <dbReference type="SAM" id="MobiDB-lite"/>
    </source>
</evidence>
<dbReference type="AlphaFoldDB" id="A0A2X0NVC3"/>
<feature type="compositionally biased region" description="Low complexity" evidence="1">
    <location>
        <begin position="199"/>
        <end position="217"/>
    </location>
</feature>
<feature type="compositionally biased region" description="Basic and acidic residues" evidence="1">
    <location>
        <begin position="75"/>
        <end position="91"/>
    </location>
</feature>
<dbReference type="EMBL" id="FQNC01000013">
    <property type="protein sequence ID" value="SGY14972.1"/>
    <property type="molecule type" value="Genomic_DNA"/>
</dbReference>
<reference evidence="2 3" key="1">
    <citation type="submission" date="2016-11" db="EMBL/GenBank/DDBJ databases">
        <authorList>
            <person name="Jaros S."/>
            <person name="Januszkiewicz K."/>
            <person name="Wedrychowicz H."/>
        </authorList>
    </citation>
    <scope>NUCLEOTIDE SEQUENCE [LARGE SCALE GENOMIC DNA]</scope>
</reference>
<feature type="region of interest" description="Disordered" evidence="1">
    <location>
        <begin position="1"/>
        <end position="124"/>
    </location>
</feature>
<sequence length="529" mass="57155">MKDLAIPCEPPSNDMDTTPSAQDGAPPANGLLDDEHDGRDRDTAVHGPPTTPTSPAATTSPETWLGPEPPAFDSTQERVVDSDSRHDSADESKDDEELSPDEHGHRMATTTPAGPSRRFSLLPPTAPQLGTLSLPSPIFGRSFVDLLACSSSPSHSKEGEAVLPGTSTATNWHVTIQHGSDVRAASPTPSISGNRPRRSSTLGSRSSRSNLRSSALRNVTVPTPPFRPELASVFTRPRPLKDDRIRLGDQRGAMAAAQDDDHVFTAVFPEQGLDLEGELESWDEQAWSRIGAFLWERGYTVSPSDWSQAVRTSDNLELSLSIIPTDSDELDIIELLSTPGARSNATAQKVIPLVPVVGIVPFNEEWTAILFERWDPLPSIVGAEQAKNFVLGIVGAVAHLHASHYITHLNLREGGSILVDPKASDRYGLSNFAYAFQADPVLAAKNKGVNRICSDDLPLTSTCGEEAPEKGSIDPCLVDMWDLGQVIKTVVAGAHEAGIEDLLAGLTRREVEHRWNARVAREWAQTNMA</sequence>
<proteinExistence type="predicted"/>
<protein>
    <submittedName>
        <fullName evidence="2">BQ5605_C013g07188 protein</fullName>
    </submittedName>
</protein>
<evidence type="ECO:0000313" key="2">
    <source>
        <dbReference type="EMBL" id="SGY14972.1"/>
    </source>
</evidence>
<feature type="region of interest" description="Disordered" evidence="1">
    <location>
        <begin position="179"/>
        <end position="222"/>
    </location>
</feature>